<feature type="binding site" description="covalent" evidence="8">
    <location>
        <position position="37"/>
    </location>
    <ligand>
        <name>heme c</name>
        <dbReference type="ChEBI" id="CHEBI:61717"/>
        <label>1</label>
    </ligand>
</feature>
<evidence type="ECO:0000256" key="7">
    <source>
        <dbReference type="ARBA" id="ARBA00023004"/>
    </source>
</evidence>
<dbReference type="InterPro" id="IPR009056">
    <property type="entry name" value="Cyt_c-like_dom"/>
</dbReference>
<evidence type="ECO:0000259" key="11">
    <source>
        <dbReference type="PROSITE" id="PS51007"/>
    </source>
</evidence>
<dbReference type="GO" id="GO:0005506">
    <property type="term" value="F:iron ion binding"/>
    <property type="evidence" value="ECO:0007669"/>
    <property type="project" value="InterPro"/>
</dbReference>
<evidence type="ECO:0000256" key="2">
    <source>
        <dbReference type="ARBA" id="ARBA00022448"/>
    </source>
</evidence>
<gene>
    <name evidence="12" type="ORF">MED297_05694</name>
</gene>
<feature type="chain" id="PRO_5002665077" evidence="10">
    <location>
        <begin position="21"/>
        <end position="210"/>
    </location>
</feature>
<feature type="signal peptide" evidence="10">
    <location>
        <begin position="1"/>
        <end position="20"/>
    </location>
</feature>
<dbReference type="InterPro" id="IPR050597">
    <property type="entry name" value="Cytochrome_c_Oxidase_Subunit"/>
</dbReference>
<keyword evidence="7 9" id="KW-0408">Iron</keyword>
<accession>A4BD73</accession>
<evidence type="ECO:0000256" key="3">
    <source>
        <dbReference type="ARBA" id="ARBA00022617"/>
    </source>
</evidence>
<keyword evidence="6" id="KW-0249">Electron transport</keyword>
<feature type="binding site" description="axial binding residue" evidence="9">
    <location>
        <position position="187"/>
    </location>
    <ligand>
        <name>heme c</name>
        <dbReference type="ChEBI" id="CHEBI:61717"/>
        <label>2</label>
    </ligand>
    <ligandPart>
        <name>Fe</name>
        <dbReference type="ChEBI" id="CHEBI:18248"/>
    </ligandPart>
</feature>
<proteinExistence type="predicted"/>
<evidence type="ECO:0000256" key="5">
    <source>
        <dbReference type="ARBA" id="ARBA00022764"/>
    </source>
</evidence>
<feature type="binding site" description="axial binding residue" evidence="9">
    <location>
        <position position="38"/>
    </location>
    <ligand>
        <name>heme c</name>
        <dbReference type="ChEBI" id="CHEBI:61717"/>
        <label>1</label>
    </ligand>
    <ligandPart>
        <name>Fe</name>
        <dbReference type="ChEBI" id="CHEBI:18248"/>
    </ligandPart>
</feature>
<comment type="subcellular location">
    <subcellularLocation>
        <location evidence="1">Periplasm</location>
    </subcellularLocation>
</comment>
<dbReference type="HOGENOM" id="CLU_076280_2_1_6"/>
<keyword evidence="5" id="KW-0574">Periplasm</keyword>
<dbReference type="PANTHER" id="PTHR33751">
    <property type="entry name" value="CBB3-TYPE CYTOCHROME C OXIDASE SUBUNIT FIXP"/>
    <property type="match status" value="1"/>
</dbReference>
<name>A4BD73_9GAMM</name>
<dbReference type="GO" id="GO:0020037">
    <property type="term" value="F:heme binding"/>
    <property type="evidence" value="ECO:0007669"/>
    <property type="project" value="InterPro"/>
</dbReference>
<comment type="PTM">
    <text evidence="8">Binds 2 heme c groups covalently per subunit.</text>
</comment>
<feature type="domain" description="Cytochrome c" evidence="11">
    <location>
        <begin position="109"/>
        <end position="210"/>
    </location>
</feature>
<feature type="binding site" description="covalent" evidence="8">
    <location>
        <position position="130"/>
    </location>
    <ligand>
        <name>heme c</name>
        <dbReference type="ChEBI" id="CHEBI:61717"/>
        <label>2</label>
    </ligand>
</feature>
<protein>
    <submittedName>
        <fullName evidence="12">Cytochrome c, class I</fullName>
    </submittedName>
</protein>
<reference evidence="12 13" key="1">
    <citation type="submission" date="2006-02" db="EMBL/GenBank/DDBJ databases">
        <authorList>
            <person name="Pinhassi J."/>
            <person name="Pedros-Alio C."/>
            <person name="Ferriera S."/>
            <person name="Johnson J."/>
            <person name="Kravitz S."/>
            <person name="Halpern A."/>
            <person name="Remington K."/>
            <person name="Beeson K."/>
            <person name="Tran B."/>
            <person name="Rogers Y.-H."/>
            <person name="Friedman R."/>
            <person name="Venter J.C."/>
        </authorList>
    </citation>
    <scope>NUCLEOTIDE SEQUENCE [LARGE SCALE GENOMIC DNA]</scope>
    <source>
        <strain evidence="12 13">MED297</strain>
    </source>
</reference>
<comment type="caution">
    <text evidence="12">The sequence shown here is derived from an EMBL/GenBank/DDBJ whole genome shotgun (WGS) entry which is preliminary data.</text>
</comment>
<evidence type="ECO:0000313" key="13">
    <source>
        <dbReference type="Proteomes" id="UP000005953"/>
    </source>
</evidence>
<evidence type="ECO:0000256" key="6">
    <source>
        <dbReference type="ARBA" id="ARBA00022982"/>
    </source>
</evidence>
<keyword evidence="4 9" id="KW-0479">Metal-binding</keyword>
<dbReference type="GO" id="GO:0009055">
    <property type="term" value="F:electron transfer activity"/>
    <property type="evidence" value="ECO:0007669"/>
    <property type="project" value="InterPro"/>
</dbReference>
<dbReference type="OrthoDB" id="9773456at2"/>
<evidence type="ECO:0000256" key="10">
    <source>
        <dbReference type="SAM" id="SignalP"/>
    </source>
</evidence>
<evidence type="ECO:0000256" key="1">
    <source>
        <dbReference type="ARBA" id="ARBA00004418"/>
    </source>
</evidence>
<dbReference type="PIRSF" id="PIRSF000005">
    <property type="entry name" value="Cytochrome_c4"/>
    <property type="match status" value="1"/>
</dbReference>
<evidence type="ECO:0000256" key="4">
    <source>
        <dbReference type="ARBA" id="ARBA00022723"/>
    </source>
</evidence>
<evidence type="ECO:0000313" key="12">
    <source>
        <dbReference type="EMBL" id="EAR09817.1"/>
    </source>
</evidence>
<evidence type="ECO:0000256" key="8">
    <source>
        <dbReference type="PIRSR" id="PIRSR000005-1"/>
    </source>
</evidence>
<dbReference type="Pfam" id="PF00034">
    <property type="entry name" value="Cytochrom_C"/>
    <property type="match status" value="2"/>
</dbReference>
<dbReference type="PROSITE" id="PS51007">
    <property type="entry name" value="CYTC"/>
    <property type="match status" value="2"/>
</dbReference>
<feature type="binding site" description="covalent" evidence="8">
    <location>
        <position position="34"/>
    </location>
    <ligand>
        <name>heme c</name>
        <dbReference type="ChEBI" id="CHEBI:61717"/>
        <label>1</label>
    </ligand>
</feature>
<dbReference type="AlphaFoldDB" id="A4BD73"/>
<keyword evidence="3 8" id="KW-0349">Heme</keyword>
<dbReference type="InterPro" id="IPR024167">
    <property type="entry name" value="Cytochrome_c4-like"/>
</dbReference>
<dbReference type="STRING" id="314283.MED297_05694"/>
<feature type="binding site" description="axial binding residue" evidence="9">
    <location>
        <position position="77"/>
    </location>
    <ligand>
        <name>heme c</name>
        <dbReference type="ChEBI" id="CHEBI:61717"/>
        <label>1</label>
    </ligand>
    <ligandPart>
        <name>Fe</name>
        <dbReference type="ChEBI" id="CHEBI:18248"/>
    </ligandPart>
</feature>
<organism evidence="12 13">
    <name type="scientific">Reinekea blandensis MED297</name>
    <dbReference type="NCBI Taxonomy" id="314283"/>
    <lineage>
        <taxon>Bacteria</taxon>
        <taxon>Pseudomonadati</taxon>
        <taxon>Pseudomonadota</taxon>
        <taxon>Gammaproteobacteria</taxon>
        <taxon>Oceanospirillales</taxon>
        <taxon>Saccharospirillaceae</taxon>
        <taxon>Reinekea</taxon>
    </lineage>
</organism>
<dbReference type="Proteomes" id="UP000005953">
    <property type="component" value="Unassembled WGS sequence"/>
</dbReference>
<dbReference type="SUPFAM" id="SSF46626">
    <property type="entry name" value="Cytochrome c"/>
    <property type="match status" value="2"/>
</dbReference>
<keyword evidence="13" id="KW-1185">Reference proteome</keyword>
<sequence length="210" mass="21952">MKKLIVSLFVIAGLSGFTHAAGDAEAGEALTAVCAGCHGADGNSAVGTFPKLAGQGEPYLLKQLMDVKSGNRVILTMSGLLDPFTDQQLEDIAAYYASQTIQVGEADPALVELGESLYKAGNAETGVPACSGCHSPTGQGNSVGGFPALGGQHAEYTASQLMKFARGYRAEEPADDVRTNDGDAMMMRSIAFRLKDFEIEALASYIQGLH</sequence>
<dbReference type="Gene3D" id="1.10.760.10">
    <property type="entry name" value="Cytochrome c-like domain"/>
    <property type="match status" value="2"/>
</dbReference>
<dbReference type="EMBL" id="AAOE01000007">
    <property type="protein sequence ID" value="EAR09817.1"/>
    <property type="molecule type" value="Genomic_DNA"/>
</dbReference>
<feature type="domain" description="Cytochrome c" evidence="11">
    <location>
        <begin position="22"/>
        <end position="100"/>
    </location>
</feature>
<evidence type="ECO:0000256" key="9">
    <source>
        <dbReference type="PIRSR" id="PIRSR000005-2"/>
    </source>
</evidence>
<dbReference type="GO" id="GO:0042597">
    <property type="term" value="C:periplasmic space"/>
    <property type="evidence" value="ECO:0007669"/>
    <property type="project" value="UniProtKB-SubCell"/>
</dbReference>
<dbReference type="PANTHER" id="PTHR33751:SF9">
    <property type="entry name" value="CYTOCHROME C4"/>
    <property type="match status" value="1"/>
</dbReference>
<dbReference type="InterPro" id="IPR036909">
    <property type="entry name" value="Cyt_c-like_dom_sf"/>
</dbReference>
<keyword evidence="2" id="KW-0813">Transport</keyword>
<dbReference type="RefSeq" id="WP_008048293.1">
    <property type="nucleotide sequence ID" value="NZ_CH724155.1"/>
</dbReference>
<keyword evidence="10" id="KW-0732">Signal</keyword>
<feature type="binding site" description="axial binding residue" evidence="9">
    <location>
        <position position="134"/>
    </location>
    <ligand>
        <name>heme c</name>
        <dbReference type="ChEBI" id="CHEBI:61717"/>
        <label>2</label>
    </ligand>
    <ligandPart>
        <name>Fe</name>
        <dbReference type="ChEBI" id="CHEBI:18248"/>
    </ligandPart>
</feature>
<feature type="binding site" description="covalent" evidence="8">
    <location>
        <position position="133"/>
    </location>
    <ligand>
        <name>heme c</name>
        <dbReference type="ChEBI" id="CHEBI:61717"/>
        <label>2</label>
    </ligand>
</feature>